<keyword evidence="11" id="KW-1185">Reference proteome</keyword>
<dbReference type="HOGENOM" id="CLU_1056723_0_0_0"/>
<evidence type="ECO:0000256" key="9">
    <source>
        <dbReference type="SAM" id="SignalP"/>
    </source>
</evidence>
<dbReference type="InterPro" id="IPR003158">
    <property type="entry name" value="Photosyn_RC_cyt_c-su"/>
</dbReference>
<dbReference type="AlphaFoldDB" id="W0RCW8"/>
<protein>
    <recommendedName>
        <fullName evidence="2">Photosynthetic reaction center cytochrome c subunit</fullName>
    </recommendedName>
</protein>
<accession>W0RCW8</accession>
<dbReference type="GO" id="GO:0019684">
    <property type="term" value="P:photosynthesis, light reaction"/>
    <property type="evidence" value="ECO:0007669"/>
    <property type="project" value="InterPro"/>
</dbReference>
<proteinExistence type="predicted"/>
<keyword evidence="8" id="KW-0408">Iron</keyword>
<dbReference type="SUPFAM" id="SSF48452">
    <property type="entry name" value="TPR-like"/>
    <property type="match status" value="1"/>
</dbReference>
<dbReference type="eggNOG" id="COG0457">
    <property type="taxonomic scope" value="Bacteria"/>
</dbReference>
<dbReference type="OrthoDB" id="951235at2"/>
<dbReference type="Gene3D" id="1.10.468.10">
    <property type="entry name" value="Photosynthetic Reaction Center, subunit C, domain 2"/>
    <property type="match status" value="1"/>
</dbReference>
<dbReference type="GO" id="GO:0009055">
    <property type="term" value="F:electron transfer activity"/>
    <property type="evidence" value="ECO:0007669"/>
    <property type="project" value="InterPro"/>
</dbReference>
<reference evidence="10 11" key="1">
    <citation type="journal article" date="2014" name="Genome Announc.">
        <title>Genome Sequence and Methylome of Soil Bacterium Gemmatirosa kalamazoonensis KBS708T, a Member of the Rarely Cultivated Gemmatimonadetes Phylum.</title>
        <authorList>
            <person name="Debruyn J.M."/>
            <person name="Radosevich M."/>
            <person name="Wommack K.E."/>
            <person name="Polson S.W."/>
            <person name="Hauser L.J."/>
            <person name="Fawaz M.N."/>
            <person name="Korlach J."/>
            <person name="Tsai Y.C."/>
        </authorList>
    </citation>
    <scope>NUCLEOTIDE SEQUENCE [LARGE SCALE GENOMIC DNA]</scope>
    <source>
        <strain evidence="10 11">KBS708</strain>
    </source>
</reference>
<comment type="function">
    <text evidence="1">The reaction center of purple bacteria contains a tightly bound cytochrome molecule which re-reduces the photo oxidized primary electron donor.</text>
</comment>
<evidence type="ECO:0000313" key="11">
    <source>
        <dbReference type="Proteomes" id="UP000019151"/>
    </source>
</evidence>
<dbReference type="Pfam" id="PF02276">
    <property type="entry name" value="CytoC_RC"/>
    <property type="match status" value="1"/>
</dbReference>
<keyword evidence="7" id="KW-0249">Electron transport</keyword>
<evidence type="ECO:0000313" key="10">
    <source>
        <dbReference type="EMBL" id="AHG88272.1"/>
    </source>
</evidence>
<gene>
    <name evidence="10" type="ORF">J421_0735</name>
</gene>
<dbReference type="NCBIfam" id="NF033196">
    <property type="entry name" value="c_type_nonphoto"/>
    <property type="match status" value="1"/>
</dbReference>
<dbReference type="SUPFAM" id="SSF48695">
    <property type="entry name" value="Multiheme cytochromes"/>
    <property type="match status" value="1"/>
</dbReference>
<evidence type="ECO:0000256" key="8">
    <source>
        <dbReference type="ARBA" id="ARBA00023004"/>
    </source>
</evidence>
<feature type="signal peptide" evidence="9">
    <location>
        <begin position="1"/>
        <end position="20"/>
    </location>
</feature>
<dbReference type="Proteomes" id="UP000019151">
    <property type="component" value="Chromosome"/>
</dbReference>
<evidence type="ECO:0000256" key="1">
    <source>
        <dbReference type="ARBA" id="ARBA00003196"/>
    </source>
</evidence>
<evidence type="ECO:0000256" key="6">
    <source>
        <dbReference type="ARBA" id="ARBA00022723"/>
    </source>
</evidence>
<evidence type="ECO:0000256" key="2">
    <source>
        <dbReference type="ARBA" id="ARBA00015978"/>
    </source>
</evidence>
<dbReference type="Gene3D" id="1.25.40.10">
    <property type="entry name" value="Tetratricopeptide repeat domain"/>
    <property type="match status" value="1"/>
</dbReference>
<dbReference type="InterPro" id="IPR011990">
    <property type="entry name" value="TPR-like_helical_dom_sf"/>
</dbReference>
<keyword evidence="4" id="KW-0602">Photosynthesis</keyword>
<keyword evidence="6" id="KW-0479">Metal-binding</keyword>
<keyword evidence="9" id="KW-0732">Signal</keyword>
<dbReference type="EMBL" id="CP007128">
    <property type="protein sequence ID" value="AHG88272.1"/>
    <property type="molecule type" value="Genomic_DNA"/>
</dbReference>
<feature type="chain" id="PRO_5004793924" description="Photosynthetic reaction center cytochrome c subunit" evidence="9">
    <location>
        <begin position="21"/>
        <end position="247"/>
    </location>
</feature>
<dbReference type="GO" id="GO:0020037">
    <property type="term" value="F:heme binding"/>
    <property type="evidence" value="ECO:0007669"/>
    <property type="project" value="InterPro"/>
</dbReference>
<dbReference type="InParanoid" id="W0RCW8"/>
<evidence type="ECO:0000256" key="5">
    <source>
        <dbReference type="ARBA" id="ARBA00022617"/>
    </source>
</evidence>
<keyword evidence="5" id="KW-0349">Heme</keyword>
<sequence length="247" mass="26499">MRRLAAPLAIAAALAGPAAAQGTFPPQRLENLKVLPKDIPVRALIDTMAGFTRALGVRCTYCHVGKEGEPLASYDFKADEKPEKEKARVMLRMVAGINGDHLTKLATRREPAVGVACATCHRGVTVPRTLQQMLLSAYDAGGADSAESTYNALRERYYARAAYDFGEVALADVGAALRARGNLPDALRFYLLNTRMVPTSGFAFRMAADAQLAAGDTTAARASLERALEIAPNDPQAGRILDTLRKP</sequence>
<evidence type="ECO:0000256" key="3">
    <source>
        <dbReference type="ARBA" id="ARBA00022448"/>
    </source>
</evidence>
<dbReference type="RefSeq" id="WP_025409817.1">
    <property type="nucleotide sequence ID" value="NZ_CP007128.1"/>
</dbReference>
<keyword evidence="3" id="KW-0813">Transport</keyword>
<dbReference type="KEGG" id="gba:J421_0735"/>
<dbReference type="InterPro" id="IPR036280">
    <property type="entry name" value="Multihaem_cyt_sf"/>
</dbReference>
<dbReference type="InterPro" id="IPR023119">
    <property type="entry name" value="Multihaem_cyt_PRC_cyt_su-like"/>
</dbReference>
<dbReference type="STRING" id="861299.J421_0735"/>
<organism evidence="10 11">
    <name type="scientific">Gemmatirosa kalamazoonensis</name>
    <dbReference type="NCBI Taxonomy" id="861299"/>
    <lineage>
        <taxon>Bacteria</taxon>
        <taxon>Pseudomonadati</taxon>
        <taxon>Gemmatimonadota</taxon>
        <taxon>Gemmatimonadia</taxon>
        <taxon>Gemmatimonadales</taxon>
        <taxon>Gemmatimonadaceae</taxon>
        <taxon>Gemmatirosa</taxon>
    </lineage>
</organism>
<name>W0RCW8_9BACT</name>
<evidence type="ECO:0000256" key="4">
    <source>
        <dbReference type="ARBA" id="ARBA00022531"/>
    </source>
</evidence>
<dbReference type="GO" id="GO:0030077">
    <property type="term" value="C:plasma membrane light-harvesting complex"/>
    <property type="evidence" value="ECO:0007669"/>
    <property type="project" value="InterPro"/>
</dbReference>
<dbReference type="GO" id="GO:0005506">
    <property type="term" value="F:iron ion binding"/>
    <property type="evidence" value="ECO:0007669"/>
    <property type="project" value="InterPro"/>
</dbReference>
<evidence type="ECO:0000256" key="7">
    <source>
        <dbReference type="ARBA" id="ARBA00022982"/>
    </source>
</evidence>